<feature type="compositionally biased region" description="Basic and acidic residues" evidence="1">
    <location>
        <begin position="587"/>
        <end position="596"/>
    </location>
</feature>
<evidence type="ECO:0000313" key="3">
    <source>
        <dbReference type="EMBL" id="KAK1763956.1"/>
    </source>
</evidence>
<name>A0AAJ0BXP2_9PEZI</name>
<keyword evidence="2" id="KW-0472">Membrane</keyword>
<feature type="transmembrane region" description="Helical" evidence="2">
    <location>
        <begin position="258"/>
        <end position="282"/>
    </location>
</feature>
<protein>
    <submittedName>
        <fullName evidence="3">Uncharacterized protein</fullName>
    </submittedName>
</protein>
<feature type="transmembrane region" description="Helical" evidence="2">
    <location>
        <begin position="413"/>
        <end position="434"/>
    </location>
</feature>
<evidence type="ECO:0000313" key="4">
    <source>
        <dbReference type="Proteomes" id="UP001244011"/>
    </source>
</evidence>
<feature type="transmembrane region" description="Helical" evidence="2">
    <location>
        <begin position="218"/>
        <end position="238"/>
    </location>
</feature>
<feature type="transmembrane region" description="Helical" evidence="2">
    <location>
        <begin position="454"/>
        <end position="479"/>
    </location>
</feature>
<organism evidence="3 4">
    <name type="scientific">Phialemonium atrogriseum</name>
    <dbReference type="NCBI Taxonomy" id="1093897"/>
    <lineage>
        <taxon>Eukaryota</taxon>
        <taxon>Fungi</taxon>
        <taxon>Dikarya</taxon>
        <taxon>Ascomycota</taxon>
        <taxon>Pezizomycotina</taxon>
        <taxon>Sordariomycetes</taxon>
        <taxon>Sordariomycetidae</taxon>
        <taxon>Cephalothecales</taxon>
        <taxon>Cephalothecaceae</taxon>
        <taxon>Phialemonium</taxon>
    </lineage>
</organism>
<reference evidence="3" key="1">
    <citation type="submission" date="2023-06" db="EMBL/GenBank/DDBJ databases">
        <title>Genome-scale phylogeny and comparative genomics of the fungal order Sordariales.</title>
        <authorList>
            <consortium name="Lawrence Berkeley National Laboratory"/>
            <person name="Hensen N."/>
            <person name="Bonometti L."/>
            <person name="Westerberg I."/>
            <person name="Brannstrom I.O."/>
            <person name="Guillou S."/>
            <person name="Cros-Aarteil S."/>
            <person name="Calhoun S."/>
            <person name="Haridas S."/>
            <person name="Kuo A."/>
            <person name="Mondo S."/>
            <person name="Pangilinan J."/>
            <person name="Riley R."/>
            <person name="Labutti K."/>
            <person name="Andreopoulos B."/>
            <person name="Lipzen A."/>
            <person name="Chen C."/>
            <person name="Yanf M."/>
            <person name="Daum C."/>
            <person name="Ng V."/>
            <person name="Clum A."/>
            <person name="Steindorff A."/>
            <person name="Ohm R."/>
            <person name="Martin F."/>
            <person name="Silar P."/>
            <person name="Natvig D."/>
            <person name="Lalanne C."/>
            <person name="Gautier V."/>
            <person name="Ament-Velasquez S.L."/>
            <person name="Kruys A."/>
            <person name="Hutchinson M.I."/>
            <person name="Powell A.J."/>
            <person name="Barry K."/>
            <person name="Miller A.N."/>
            <person name="Grigoriev I.V."/>
            <person name="Debuchy R."/>
            <person name="Gladieux P."/>
            <person name="Thoren M.H."/>
            <person name="Johannesson H."/>
        </authorList>
    </citation>
    <scope>NUCLEOTIDE SEQUENCE</scope>
    <source>
        <strain evidence="3">8032-3</strain>
    </source>
</reference>
<evidence type="ECO:0000256" key="1">
    <source>
        <dbReference type="SAM" id="MobiDB-lite"/>
    </source>
</evidence>
<comment type="caution">
    <text evidence="3">The sequence shown here is derived from an EMBL/GenBank/DDBJ whole genome shotgun (WGS) entry which is preliminary data.</text>
</comment>
<feature type="region of interest" description="Disordered" evidence="1">
    <location>
        <begin position="290"/>
        <end position="309"/>
    </location>
</feature>
<keyword evidence="2" id="KW-0812">Transmembrane</keyword>
<proteinExistence type="predicted"/>
<gene>
    <name evidence="3" type="ORF">QBC33DRAFT_548417</name>
</gene>
<dbReference type="RefSeq" id="XP_060280169.1">
    <property type="nucleotide sequence ID" value="XM_060428845.1"/>
</dbReference>
<feature type="transmembrane region" description="Helical" evidence="2">
    <location>
        <begin position="321"/>
        <end position="338"/>
    </location>
</feature>
<sequence>MSDGVHFLDLPPWEVLNFTRNCTLWGDWVGVVLTPDPGDPNSLIGPATWSSLALFISALPGDDPLQFLGNLSLSEAFQEISKWYSYNMYYQWEGSDDFQDGGWNPNENFTTKVLSEPAKRCPAEFCQAAAYVGNPDLTGIGVFLSYILEAVLSSCYLFAFTVWHIKRHFKSKKSGSQHDAPIGYVGEKAKPTGLRARLSKLSLTQRTLDAFRGSLDSFLSSAMLISLAMLCASLYLDVQGMNAPKPSFNVAFPFHSSAAYDMILSFLASCFSVFPVMLLYALKGSRSSAANNNNNNHNSNKDGSGGEDKPDGVHRLWMRRSVMLILWILGTVEVYLSPRGNPDYDDRNIPDTQANRDPCNKRGGKDYWDAMVAVEVVVIVVPLLWIIVTTFLVTGFGIPGVVNNRWIRKWRSVWRLGVAWVNLVIMWAVFFYFASLRLAIVRSAGISDAQNSWTFGQVLALVAWVPVVAEFFYIFIWGIEDGLDSHMPSGFEVQRVNSGLLPYHDDADGGFGPDPYEMQQGPEVTDRKGVASSTVVAEPFMQMPEPYRGGHESTSEGHLADPEGQPALQTYYPPYYDHSAGQNPQEPRQHFESTGW</sequence>
<keyword evidence="2" id="KW-1133">Transmembrane helix</keyword>
<evidence type="ECO:0000256" key="2">
    <source>
        <dbReference type="SAM" id="Phobius"/>
    </source>
</evidence>
<feature type="region of interest" description="Disordered" evidence="1">
    <location>
        <begin position="511"/>
        <end position="596"/>
    </location>
</feature>
<dbReference type="EMBL" id="MU839023">
    <property type="protein sequence ID" value="KAK1763956.1"/>
    <property type="molecule type" value="Genomic_DNA"/>
</dbReference>
<accession>A0AAJ0BXP2</accession>
<feature type="compositionally biased region" description="Basic and acidic residues" evidence="1">
    <location>
        <begin position="548"/>
        <end position="561"/>
    </location>
</feature>
<dbReference type="AlphaFoldDB" id="A0AAJ0BXP2"/>
<feature type="transmembrane region" description="Helical" evidence="2">
    <location>
        <begin position="143"/>
        <end position="163"/>
    </location>
</feature>
<dbReference type="GeneID" id="85312032"/>
<keyword evidence="4" id="KW-1185">Reference proteome</keyword>
<feature type="transmembrane region" description="Helical" evidence="2">
    <location>
        <begin position="376"/>
        <end position="401"/>
    </location>
</feature>
<dbReference type="Proteomes" id="UP001244011">
    <property type="component" value="Unassembled WGS sequence"/>
</dbReference>